<gene>
    <name evidence="2" type="ORF">TH63_12670</name>
</gene>
<dbReference type="KEGG" id="ruf:TH63_12670"/>
<feature type="domain" description="N,N-dimethylformamidase beta subunit-like C-terminal" evidence="1">
    <location>
        <begin position="63"/>
        <end position="405"/>
    </location>
</feature>
<sequence length="432" mass="48175">MLPEALEGYTSQPFYLPGQIVGFHLKAKLPHNHLFLEHYQADLEWEPIAEHAFPELLLTNTLDEAQNGCHWPIGWEFTLPFNAAPGYYRATLTNPELEQPTYIHFLVGSAAPKSKVAVLAPVTTWLAYNAYGGQSLYRNALSEGHVPFVSSQRPNTALTYHGTHSLQHNLRIEANIYQWFAKNYAADLYPDFYLEAHPEFLTDYKVLVLAYHAEYFSEKMYRTLWDLVFQNGISLLALGGNQVYWQVRWHQGFTHLECQKDGSFFQNEAKRGTLWRHTARPEAQLLGAQFSEPGMGTYAPYQVLQPKHWLFAGSQVKQGGIFGTAGIDGLPICGDETDKSPWSSPDNTVVLARGLNKKAGEEGEIYAVEDPAWNGTGGGEITFTEVTGKCAVLNTGSIQSGSGLGVDGVFTRLVQNFMQRYTHTSNDGTTAG</sequence>
<reference evidence="2 3" key="1">
    <citation type="submission" date="2015-01" db="EMBL/GenBank/DDBJ databases">
        <title>Rufibacter sp./DG31D/ whole genome sequencing.</title>
        <authorList>
            <person name="Kim M.K."/>
            <person name="Srinivasan S."/>
            <person name="Lee J.-J."/>
        </authorList>
    </citation>
    <scope>NUCLEOTIDE SEQUENCE [LARGE SCALE GENOMIC DNA]</scope>
    <source>
        <strain evidence="2 3">DG31D</strain>
    </source>
</reference>
<evidence type="ECO:0000313" key="2">
    <source>
        <dbReference type="EMBL" id="AKQ46281.1"/>
    </source>
</evidence>
<proteinExistence type="predicted"/>
<dbReference type="Pfam" id="PF20254">
    <property type="entry name" value="DMFA2_C"/>
    <property type="match status" value="1"/>
</dbReference>
<dbReference type="EMBL" id="CP010777">
    <property type="protein sequence ID" value="AKQ46281.1"/>
    <property type="molecule type" value="Genomic_DNA"/>
</dbReference>
<evidence type="ECO:0000313" key="3">
    <source>
        <dbReference type="Proteomes" id="UP000036458"/>
    </source>
</evidence>
<dbReference type="AlphaFoldDB" id="A0A0H4W774"/>
<dbReference type="Proteomes" id="UP000036458">
    <property type="component" value="Chromosome"/>
</dbReference>
<evidence type="ECO:0000259" key="1">
    <source>
        <dbReference type="Pfam" id="PF20254"/>
    </source>
</evidence>
<dbReference type="InterPro" id="IPR046540">
    <property type="entry name" value="DMFA2_C"/>
</dbReference>
<accession>A0A0H4W774</accession>
<protein>
    <recommendedName>
        <fullName evidence="1">N,N-dimethylformamidase beta subunit-like C-terminal domain-containing protein</fullName>
    </recommendedName>
</protein>
<organism evidence="2 3">
    <name type="scientific">Rufibacter radiotolerans</name>
    <dbReference type="NCBI Taxonomy" id="1379910"/>
    <lineage>
        <taxon>Bacteria</taxon>
        <taxon>Pseudomonadati</taxon>
        <taxon>Bacteroidota</taxon>
        <taxon>Cytophagia</taxon>
        <taxon>Cytophagales</taxon>
        <taxon>Hymenobacteraceae</taxon>
        <taxon>Rufibacter</taxon>
    </lineage>
</organism>
<name>A0A0H4W774_9BACT</name>
<dbReference type="PATRIC" id="fig|1379910.4.peg.2749"/>
<dbReference type="STRING" id="1379910.TH63_12670"/>
<keyword evidence="3" id="KW-1185">Reference proteome</keyword>